<sequence>MRPTLRTFSLALGIASAALLGTSQSVSAASPGPVPAVAPASARAGSDGGLVLQGTGSSAEGTQEPSAAEVCVFETRGDYVHVSSSAFEASGHGWWVNGNCPTTTAVVTVQLQEYYSDGVWRNVGSKGKSTVRSGGGSQGRATGRGPCKSSAVTSWRSVVDVDLVGLSDSPEKLVTAGRDLACRL</sequence>
<dbReference type="AlphaFoldDB" id="A0A2K8PHV8"/>
<dbReference type="GeneID" id="49384409"/>
<dbReference type="OrthoDB" id="3700094at2"/>
<keyword evidence="4" id="KW-1185">Reference proteome</keyword>
<organism evidence="3 4">
    <name type="scientific">Streptomyces lavendulae subsp. lavendulae</name>
    <dbReference type="NCBI Taxonomy" id="58340"/>
    <lineage>
        <taxon>Bacteria</taxon>
        <taxon>Bacillati</taxon>
        <taxon>Actinomycetota</taxon>
        <taxon>Actinomycetes</taxon>
        <taxon>Kitasatosporales</taxon>
        <taxon>Streptomycetaceae</taxon>
        <taxon>Streptomyces</taxon>
    </lineage>
</organism>
<protein>
    <submittedName>
        <fullName evidence="3">Uncharacterized protein</fullName>
    </submittedName>
</protein>
<name>A0A2K8PHV8_STRLA</name>
<evidence type="ECO:0000256" key="2">
    <source>
        <dbReference type="SAM" id="SignalP"/>
    </source>
</evidence>
<dbReference type="KEGG" id="slx:SLAV_16825"/>
<evidence type="ECO:0000313" key="3">
    <source>
        <dbReference type="EMBL" id="ATZ25215.1"/>
    </source>
</evidence>
<gene>
    <name evidence="3" type="ORF">SLAV_16825</name>
</gene>
<evidence type="ECO:0000313" key="4">
    <source>
        <dbReference type="Proteomes" id="UP000231791"/>
    </source>
</evidence>
<feature type="chain" id="PRO_5043926867" evidence="2">
    <location>
        <begin position="29"/>
        <end position="184"/>
    </location>
</feature>
<evidence type="ECO:0000256" key="1">
    <source>
        <dbReference type="SAM" id="MobiDB-lite"/>
    </source>
</evidence>
<reference evidence="3 4" key="1">
    <citation type="submission" date="2017-11" db="EMBL/GenBank/DDBJ databases">
        <title>Complete genome sequence of Streptomyces lavendulae subsp. lavendulae CCM 3239 (formerly 'Streptomyces aureofaciens CCM 3239'), the producer of the angucycline-type antibiotic auricin.</title>
        <authorList>
            <person name="Busche T."/>
            <person name="Novakova R."/>
            <person name="Al'Dilaimi A."/>
            <person name="Homerova D."/>
            <person name="Feckova L."/>
            <person name="Rezuchova B."/>
            <person name="Mingyar E."/>
            <person name="Csolleiova D."/>
            <person name="Bekeova C."/>
            <person name="Winkler A."/>
            <person name="Sevcikova B."/>
            <person name="Kalinowski J."/>
            <person name="Kormanec J."/>
            <person name="Ruckert C."/>
        </authorList>
    </citation>
    <scope>NUCLEOTIDE SEQUENCE [LARGE SCALE GENOMIC DNA]</scope>
    <source>
        <strain evidence="3 4">CCM 3239</strain>
    </source>
</reference>
<keyword evidence="2" id="KW-0732">Signal</keyword>
<accession>A0A2K8PHV8</accession>
<dbReference type="RefSeq" id="WP_051841518.1">
    <property type="nucleotide sequence ID" value="NZ_CP024985.1"/>
</dbReference>
<feature type="signal peptide" evidence="2">
    <location>
        <begin position="1"/>
        <end position="28"/>
    </location>
</feature>
<feature type="region of interest" description="Disordered" evidence="1">
    <location>
        <begin position="125"/>
        <end position="148"/>
    </location>
</feature>
<dbReference type="EMBL" id="CP024985">
    <property type="protein sequence ID" value="ATZ25215.1"/>
    <property type="molecule type" value="Genomic_DNA"/>
</dbReference>
<proteinExistence type="predicted"/>
<dbReference type="Proteomes" id="UP000231791">
    <property type="component" value="Chromosome"/>
</dbReference>